<evidence type="ECO:0000256" key="1">
    <source>
        <dbReference type="SAM" id="SignalP"/>
    </source>
</evidence>
<dbReference type="Pfam" id="PF08241">
    <property type="entry name" value="Methyltransf_11"/>
    <property type="match status" value="1"/>
</dbReference>
<proteinExistence type="predicted"/>
<keyword evidence="1" id="KW-0732">Signal</keyword>
<sequence>MRHPLLLSAALIFASAPALAQHEGHMMPADTAALKTAIAAPTRTPANTPRDQYRHPAETLAFFGVKPGAVVVEALPGGGWYTEILAPYLAKSGTLYLAQSEGKGRDRLTAKFAADTATYGKVKFSEFPMKGTAIPDGSADVVLTFRNVHNLIMDKDTTVPDQAFAGFFRALKPGGVLGVVDHRLPEDRDIALEKSSGYLKRSTIVALAEKAGFKLAGETEINANPKDTADWAKGVWTLPPTLANGDVDKAKYQAIGESDRMTLKFVKPK</sequence>
<organism evidence="3 4">
    <name type="scientific">Sphingobium boeckii</name>
    <dbReference type="NCBI Taxonomy" id="1082345"/>
    <lineage>
        <taxon>Bacteria</taxon>
        <taxon>Pseudomonadati</taxon>
        <taxon>Pseudomonadota</taxon>
        <taxon>Alphaproteobacteria</taxon>
        <taxon>Sphingomonadales</taxon>
        <taxon>Sphingomonadaceae</taxon>
        <taxon>Sphingobium</taxon>
    </lineage>
</organism>
<evidence type="ECO:0000313" key="3">
    <source>
        <dbReference type="EMBL" id="MBB5685510.1"/>
    </source>
</evidence>
<dbReference type="GO" id="GO:0008757">
    <property type="term" value="F:S-adenosylmethionine-dependent methyltransferase activity"/>
    <property type="evidence" value="ECO:0007669"/>
    <property type="project" value="InterPro"/>
</dbReference>
<keyword evidence="3" id="KW-0808">Transferase</keyword>
<comment type="caution">
    <text evidence="3">The sequence shown here is derived from an EMBL/GenBank/DDBJ whole genome shotgun (WGS) entry which is preliminary data.</text>
</comment>
<reference evidence="3 4" key="1">
    <citation type="submission" date="2020-08" db="EMBL/GenBank/DDBJ databases">
        <title>Genomic Encyclopedia of Type Strains, Phase IV (KMG-IV): sequencing the most valuable type-strain genomes for metagenomic binning, comparative biology and taxonomic classification.</title>
        <authorList>
            <person name="Goeker M."/>
        </authorList>
    </citation>
    <scope>NUCLEOTIDE SEQUENCE [LARGE SCALE GENOMIC DNA]</scope>
    <source>
        <strain evidence="3 4">DSM 25079</strain>
    </source>
</reference>
<evidence type="ECO:0000313" key="4">
    <source>
        <dbReference type="Proteomes" id="UP000549617"/>
    </source>
</evidence>
<dbReference type="InterPro" id="IPR029063">
    <property type="entry name" value="SAM-dependent_MTases_sf"/>
</dbReference>
<dbReference type="PIRSF" id="PIRSF031679">
    <property type="entry name" value="Mtase_Alr7345_prd"/>
    <property type="match status" value="1"/>
</dbReference>
<dbReference type="EMBL" id="JACIJC010000002">
    <property type="protein sequence ID" value="MBB5685510.1"/>
    <property type="molecule type" value="Genomic_DNA"/>
</dbReference>
<feature type="chain" id="PRO_5031463569" evidence="1">
    <location>
        <begin position="21"/>
        <end position="269"/>
    </location>
</feature>
<dbReference type="AlphaFoldDB" id="A0A7W9AGY2"/>
<dbReference type="InterPro" id="IPR013216">
    <property type="entry name" value="Methyltransf_11"/>
</dbReference>
<keyword evidence="4" id="KW-1185">Reference proteome</keyword>
<feature type="domain" description="Methyltransferase type 11" evidence="2">
    <location>
        <begin position="77"/>
        <end position="177"/>
    </location>
</feature>
<dbReference type="GO" id="GO:0032259">
    <property type="term" value="P:methylation"/>
    <property type="evidence" value="ECO:0007669"/>
    <property type="project" value="UniProtKB-KW"/>
</dbReference>
<dbReference type="InterPro" id="IPR016980">
    <property type="entry name" value="S-AdoMet-dep_MeTrfase_Alr7345"/>
</dbReference>
<dbReference type="RefSeq" id="WP_184016891.1">
    <property type="nucleotide sequence ID" value="NZ_JACIJC010000002.1"/>
</dbReference>
<protein>
    <submittedName>
        <fullName evidence="3">Putative methyltransferase</fullName>
    </submittedName>
</protein>
<accession>A0A7W9AGY2</accession>
<dbReference type="SUPFAM" id="SSF53335">
    <property type="entry name" value="S-adenosyl-L-methionine-dependent methyltransferases"/>
    <property type="match status" value="1"/>
</dbReference>
<feature type="signal peptide" evidence="1">
    <location>
        <begin position="1"/>
        <end position="20"/>
    </location>
</feature>
<dbReference type="Gene3D" id="3.40.50.150">
    <property type="entry name" value="Vaccinia Virus protein VP39"/>
    <property type="match status" value="1"/>
</dbReference>
<evidence type="ECO:0000259" key="2">
    <source>
        <dbReference type="Pfam" id="PF08241"/>
    </source>
</evidence>
<gene>
    <name evidence="3" type="ORF">FHS49_001518</name>
</gene>
<name>A0A7W9AGY2_9SPHN</name>
<dbReference type="Proteomes" id="UP000549617">
    <property type="component" value="Unassembled WGS sequence"/>
</dbReference>
<keyword evidence="3" id="KW-0489">Methyltransferase</keyword>